<organism evidence="1 2">
    <name type="scientific">Colletotrichum asianum</name>
    <dbReference type="NCBI Taxonomy" id="702518"/>
    <lineage>
        <taxon>Eukaryota</taxon>
        <taxon>Fungi</taxon>
        <taxon>Dikarya</taxon>
        <taxon>Ascomycota</taxon>
        <taxon>Pezizomycotina</taxon>
        <taxon>Sordariomycetes</taxon>
        <taxon>Hypocreomycetidae</taxon>
        <taxon>Glomerellales</taxon>
        <taxon>Glomerellaceae</taxon>
        <taxon>Colletotrichum</taxon>
        <taxon>Colletotrichum gloeosporioides species complex</taxon>
    </lineage>
</organism>
<proteinExistence type="predicted"/>
<dbReference type="EMBL" id="WOWK01000077">
    <property type="protein sequence ID" value="KAF0320967.1"/>
    <property type="molecule type" value="Genomic_DNA"/>
</dbReference>
<name>A0A8H3W818_9PEZI</name>
<comment type="caution">
    <text evidence="1">The sequence shown here is derived from an EMBL/GenBank/DDBJ whole genome shotgun (WGS) entry which is preliminary data.</text>
</comment>
<gene>
    <name evidence="1" type="ORF">GQ607_011869</name>
</gene>
<evidence type="ECO:0000313" key="2">
    <source>
        <dbReference type="Proteomes" id="UP000434172"/>
    </source>
</evidence>
<keyword evidence="2" id="KW-1185">Reference proteome</keyword>
<protein>
    <submittedName>
        <fullName evidence="1">Uncharacterized protein</fullName>
    </submittedName>
</protein>
<accession>A0A8H3W818</accession>
<reference evidence="1 2" key="1">
    <citation type="submission" date="2019-12" db="EMBL/GenBank/DDBJ databases">
        <title>A genome sequence resource for the geographically widespread anthracnose pathogen Colletotrichum asianum.</title>
        <authorList>
            <person name="Meng Y."/>
        </authorList>
    </citation>
    <scope>NUCLEOTIDE SEQUENCE [LARGE SCALE GENOMIC DNA]</scope>
    <source>
        <strain evidence="1 2">ICMP 18580</strain>
    </source>
</reference>
<dbReference type="Proteomes" id="UP000434172">
    <property type="component" value="Unassembled WGS sequence"/>
</dbReference>
<evidence type="ECO:0000313" key="1">
    <source>
        <dbReference type="EMBL" id="KAF0320967.1"/>
    </source>
</evidence>
<sequence length="45" mass="5192">MQPARLIGRKPFCIRTDSPPNRPRLRAGRLLPQRVWGASYHFSTS</sequence>
<dbReference type="AlphaFoldDB" id="A0A8H3W818"/>